<evidence type="ECO:0000313" key="2">
    <source>
        <dbReference type="Proteomes" id="UP001597214"/>
    </source>
</evidence>
<accession>A0ABW4LPK6</accession>
<keyword evidence="2" id="KW-1185">Reference proteome</keyword>
<dbReference type="EMBL" id="JBHUEM010000014">
    <property type="protein sequence ID" value="MFD1736937.1"/>
    <property type="molecule type" value="Genomic_DNA"/>
</dbReference>
<dbReference type="RefSeq" id="WP_377928126.1">
    <property type="nucleotide sequence ID" value="NZ_JBHUEM010000014.1"/>
</dbReference>
<name>A0ABW4LPK6_9BACI</name>
<sequence>MSSNYEMVLGIANPKDNIDLDFSSDKNSKDLDDAVVYFNNNMAGKKELEILKKGYNRLTVKLRLFVDKEKVTGRDLLNFSQYLYNEKDWKFSSDNNKLFRLIGEPLRIGSGAIDFTTNNLDSDKLKNFTDEKAIKAFETLILMEKMAPDVETKERKRLAILKIKEILISSL</sequence>
<proteinExistence type="predicted"/>
<reference evidence="2" key="1">
    <citation type="journal article" date="2019" name="Int. J. Syst. Evol. Microbiol.">
        <title>The Global Catalogue of Microorganisms (GCM) 10K type strain sequencing project: providing services to taxonomists for standard genome sequencing and annotation.</title>
        <authorList>
            <consortium name="The Broad Institute Genomics Platform"/>
            <consortium name="The Broad Institute Genome Sequencing Center for Infectious Disease"/>
            <person name="Wu L."/>
            <person name="Ma J."/>
        </authorList>
    </citation>
    <scope>NUCLEOTIDE SEQUENCE [LARGE SCALE GENOMIC DNA]</scope>
    <source>
        <strain evidence="2">CCUG 49339</strain>
    </source>
</reference>
<protein>
    <submittedName>
        <fullName evidence="1">Uncharacterized protein</fullName>
    </submittedName>
</protein>
<gene>
    <name evidence="1" type="ORF">ACFSCX_10220</name>
</gene>
<organism evidence="1 2">
    <name type="scientific">Bacillus salitolerans</name>
    <dbReference type="NCBI Taxonomy" id="1437434"/>
    <lineage>
        <taxon>Bacteria</taxon>
        <taxon>Bacillati</taxon>
        <taxon>Bacillota</taxon>
        <taxon>Bacilli</taxon>
        <taxon>Bacillales</taxon>
        <taxon>Bacillaceae</taxon>
        <taxon>Bacillus</taxon>
    </lineage>
</organism>
<evidence type="ECO:0000313" key="1">
    <source>
        <dbReference type="EMBL" id="MFD1736937.1"/>
    </source>
</evidence>
<comment type="caution">
    <text evidence="1">The sequence shown here is derived from an EMBL/GenBank/DDBJ whole genome shotgun (WGS) entry which is preliminary data.</text>
</comment>
<dbReference type="Proteomes" id="UP001597214">
    <property type="component" value="Unassembled WGS sequence"/>
</dbReference>